<dbReference type="CDD" id="cd00118">
    <property type="entry name" value="LysM"/>
    <property type="match status" value="2"/>
</dbReference>
<evidence type="ECO:0000313" key="3">
    <source>
        <dbReference type="EMBL" id="MBN8660463.1"/>
    </source>
</evidence>
<dbReference type="Gene3D" id="3.10.350.10">
    <property type="entry name" value="LysM domain"/>
    <property type="match status" value="2"/>
</dbReference>
<feature type="compositionally biased region" description="Basic and acidic residues" evidence="1">
    <location>
        <begin position="238"/>
        <end position="256"/>
    </location>
</feature>
<dbReference type="SMART" id="SM00257">
    <property type="entry name" value="LysM"/>
    <property type="match status" value="2"/>
</dbReference>
<dbReference type="PANTHER" id="PTHR33734:SF22">
    <property type="entry name" value="MEMBRANE-BOUND LYTIC MUREIN TRANSGLYCOSYLASE D"/>
    <property type="match status" value="1"/>
</dbReference>
<feature type="region of interest" description="Disordered" evidence="1">
    <location>
        <begin position="151"/>
        <end position="267"/>
    </location>
</feature>
<evidence type="ECO:0000259" key="2">
    <source>
        <dbReference type="PROSITE" id="PS51782"/>
    </source>
</evidence>
<protein>
    <submittedName>
        <fullName evidence="3">LysM peptidoglycan-binding domain-containing protein</fullName>
    </submittedName>
</protein>
<dbReference type="InterPro" id="IPR018392">
    <property type="entry name" value="LysM"/>
</dbReference>
<feature type="compositionally biased region" description="Polar residues" evidence="1">
    <location>
        <begin position="63"/>
        <end position="78"/>
    </location>
</feature>
<sequence length="838" mass="94021">MSAVVDLSERDSSSFFEKSLRQETQSLVNRGVLGDLSIVSGDQKVDNQGSRRAFVAPKEFSAPDNNRATGSDFQLSDSQKIKSPDVNTDGSDRFKGHLRDSRSERNDPTQSDAIKATSVTVQEGDTPWKIARRHLGENATNAEVQRHAEELMRQNNISDPRRLRIGTQLMLPERNEQDTSSTQRERSTNQGNNGRKLDNADHSSGEGSTEGREIDRSDKNRRLRQEEGNRSGTQDQENSEKIDRKKEQSGLRREGESQDQGTVTDAQIKEATRNQGIFRDIRRETDPETYTVQRGDNLWNIARRHLGQGASNAEIQNHVDEIARLNKIENPSRIREGAVIRLPGHDAQGNAIVEDAAGNRTTHGRDGSLRIENRDGSGYERGADGSERRWSRADRDQEGDRQDRNRQDGDRQEGDRQDRDQREGDRRDQPRVDDATEQRENEGIERSPTEAMDAALNAARERMGENSPEFEQFQRDAREFAQRTDVSSEEIRRSFEQVERLLTAERATLSQQDRNLLAQNFMHHAKDPSNIDQGTFNTCNATTMQERLFSRNPSIAAEMLATTAIDGKWTAPDGKVVTIDPASLVPMPESRLSPPADGSRSFATQIMNNVLINDMLQRRNPPQTYSQISMNPDGTPLSPGDNGERLYDNQGNEVRKPDGSFYRAPGVFSGEMSQAMRRLTGDSGTVISNPSADPNENLSHVRSAEELGRTLEQMQREGRLPAIILIDADHPSFGGTGDGTPGWHVVTVRGYNPETGEVDISNQWGAASDRPISLQNLFDSTTDHSRTRTRSLKSDGILEKTGSDTEYQRISSEFEFQDKKNFDWGGNLNQLRQAKPRN</sequence>
<feature type="compositionally biased region" description="Polar residues" evidence="1">
    <location>
        <begin position="108"/>
        <end position="123"/>
    </location>
</feature>
<dbReference type="InterPro" id="IPR036779">
    <property type="entry name" value="LysM_dom_sf"/>
</dbReference>
<dbReference type="Pfam" id="PF01476">
    <property type="entry name" value="LysM"/>
    <property type="match status" value="2"/>
</dbReference>
<feature type="region of interest" description="Disordered" evidence="1">
    <location>
        <begin position="56"/>
        <end position="127"/>
    </location>
</feature>
<dbReference type="Proteomes" id="UP000664277">
    <property type="component" value="Unassembled WGS sequence"/>
</dbReference>
<evidence type="ECO:0000313" key="4">
    <source>
        <dbReference type="Proteomes" id="UP000664277"/>
    </source>
</evidence>
<dbReference type="AlphaFoldDB" id="A0A8J7TMY1"/>
<feature type="compositionally biased region" description="Basic and acidic residues" evidence="1">
    <location>
        <begin position="195"/>
        <end position="229"/>
    </location>
</feature>
<comment type="caution">
    <text evidence="3">The sequence shown here is derived from an EMBL/GenBank/DDBJ whole genome shotgun (WGS) entry which is preliminary data.</text>
</comment>
<dbReference type="EMBL" id="JAFLCK010000010">
    <property type="protein sequence ID" value="MBN8660463.1"/>
    <property type="molecule type" value="Genomic_DNA"/>
</dbReference>
<feature type="compositionally biased region" description="Polar residues" evidence="1">
    <location>
        <begin position="622"/>
        <end position="632"/>
    </location>
</feature>
<dbReference type="PANTHER" id="PTHR33734">
    <property type="entry name" value="LYSM DOMAIN-CONTAINING GPI-ANCHORED PROTEIN 2"/>
    <property type="match status" value="1"/>
</dbReference>
<feature type="compositionally biased region" description="Basic and acidic residues" evidence="1">
    <location>
        <begin position="363"/>
        <end position="448"/>
    </location>
</feature>
<reference evidence="3" key="1">
    <citation type="submission" date="2021-02" db="EMBL/GenBank/DDBJ databases">
        <title>Genome-Resolved Metagenomics of a Microbial Community Performing Photosynthetic Biological Nutrient Removal.</title>
        <authorList>
            <person name="Mcdaniel E.A."/>
        </authorList>
    </citation>
    <scope>NUCLEOTIDE SEQUENCE</scope>
    <source>
        <strain evidence="3">UWPOB_OBS1</strain>
    </source>
</reference>
<feature type="compositionally biased region" description="Basic and acidic residues" evidence="1">
    <location>
        <begin position="90"/>
        <end position="107"/>
    </location>
</feature>
<organism evidence="3 4">
    <name type="scientific">Candidatus Obscuribacter phosphatis</name>
    <dbReference type="NCBI Taxonomy" id="1906157"/>
    <lineage>
        <taxon>Bacteria</taxon>
        <taxon>Bacillati</taxon>
        <taxon>Candidatus Melainabacteria</taxon>
        <taxon>Candidatus Obscuribacterales</taxon>
        <taxon>Candidatus Obscuribacteraceae</taxon>
        <taxon>Candidatus Obscuribacter</taxon>
    </lineage>
</organism>
<name>A0A8J7TMY1_9BACT</name>
<accession>A0A8J7TMY1</accession>
<evidence type="ECO:0000256" key="1">
    <source>
        <dbReference type="SAM" id="MobiDB-lite"/>
    </source>
</evidence>
<feature type="compositionally biased region" description="Basic and acidic residues" evidence="1">
    <location>
        <begin position="642"/>
        <end position="658"/>
    </location>
</feature>
<dbReference type="SUPFAM" id="SSF54106">
    <property type="entry name" value="LysM domain"/>
    <property type="match status" value="1"/>
</dbReference>
<gene>
    <name evidence="3" type="ORF">J0M35_08890</name>
</gene>
<feature type="region of interest" description="Disordered" evidence="1">
    <location>
        <begin position="350"/>
        <end position="451"/>
    </location>
</feature>
<feature type="domain" description="LysM" evidence="2">
    <location>
        <begin position="117"/>
        <end position="171"/>
    </location>
</feature>
<proteinExistence type="predicted"/>
<feature type="region of interest" description="Disordered" evidence="1">
    <location>
        <begin position="622"/>
        <end position="663"/>
    </location>
</feature>
<dbReference type="PROSITE" id="PS51782">
    <property type="entry name" value="LYSM"/>
    <property type="match status" value="2"/>
</dbReference>
<feature type="compositionally biased region" description="Basic and acidic residues" evidence="1">
    <location>
        <begin position="173"/>
        <end position="187"/>
    </location>
</feature>
<feature type="domain" description="LysM" evidence="2">
    <location>
        <begin position="288"/>
        <end position="342"/>
    </location>
</feature>